<evidence type="ECO:0000313" key="5">
    <source>
        <dbReference type="Proteomes" id="UP000217199"/>
    </source>
</evidence>
<evidence type="ECO:0000256" key="2">
    <source>
        <dbReference type="ARBA" id="ARBA00038157"/>
    </source>
</evidence>
<dbReference type="OrthoDB" id="48988at2759"/>
<proteinExistence type="inferred from homology"/>
<sequence>MTSKLWIPFPPPATPLGVYRVLSPNAGIRVSPLQLGAMSIGDKWEKLGMGAMNKESSFKLLDTYYEAGGNFIDTANNYQDGSSEEFIGEWMESRGIRDQIVIATKYTTNCKRGDAGVSIQTNYTGNNAKSLAISVESSLKKLRTSYVDILYVHWWDFVTSIEEVMDHLHKLVLSGKVLYLGASDMPAWVVSQANQYARDHGKSRFVIYQGAWNVMARSFERDIIPMARNHGMALAPWNVLAGGRLRSDDEEERRRQTGEKGRMISNDRWERTEDERKMSLVLESIAKDIGSSIGKEVSLTAVAIAYVMQKTTHVFPIVGGRKPEQLVANIEALEIALTDGQISRVEDVLPFDPGFPSTMIGDGTYPNKMMVASGNEARWPRPQPIKPLTIQ</sequence>
<dbReference type="SUPFAM" id="SSF51430">
    <property type="entry name" value="NAD(P)-linked oxidoreductase"/>
    <property type="match status" value="1"/>
</dbReference>
<dbReference type="PANTHER" id="PTHR43364">
    <property type="entry name" value="NADH-SPECIFIC METHYLGLYOXAL REDUCTASE-RELATED"/>
    <property type="match status" value="1"/>
</dbReference>
<comment type="similarity">
    <text evidence="2">Belongs to the aldo/keto reductase family. Aldo/keto reductase 2 subfamily.</text>
</comment>
<protein>
    <submittedName>
        <fullName evidence="4">Aldo keto reductase</fullName>
    </submittedName>
</protein>
<dbReference type="Gene3D" id="3.20.20.100">
    <property type="entry name" value="NADP-dependent oxidoreductase domain"/>
    <property type="match status" value="1"/>
</dbReference>
<dbReference type="Pfam" id="PF00248">
    <property type="entry name" value="Aldo_ket_red"/>
    <property type="match status" value="1"/>
</dbReference>
<dbReference type="AlphaFoldDB" id="A0A286UCH5"/>
<reference evidence="4 5" key="1">
    <citation type="journal article" date="2017" name="Mol. Ecol.">
        <title>Comparative and population genomic landscape of Phellinus noxius: A hypervariable fungus causing root rot in trees.</title>
        <authorList>
            <person name="Chung C.L."/>
            <person name="Lee T.J."/>
            <person name="Akiba M."/>
            <person name="Lee H.H."/>
            <person name="Kuo T.H."/>
            <person name="Liu D."/>
            <person name="Ke H.M."/>
            <person name="Yokoi T."/>
            <person name="Roa M.B."/>
            <person name="Lu M.J."/>
            <person name="Chang Y.Y."/>
            <person name="Ann P.J."/>
            <person name="Tsai J.N."/>
            <person name="Chen C.Y."/>
            <person name="Tzean S.S."/>
            <person name="Ota Y."/>
            <person name="Hattori T."/>
            <person name="Sahashi N."/>
            <person name="Liou R.F."/>
            <person name="Kikuchi T."/>
            <person name="Tsai I.J."/>
        </authorList>
    </citation>
    <scope>NUCLEOTIDE SEQUENCE [LARGE SCALE GENOMIC DNA]</scope>
    <source>
        <strain evidence="4 5">FFPRI411160</strain>
    </source>
</reference>
<dbReference type="InterPro" id="IPR023210">
    <property type="entry name" value="NADP_OxRdtase_dom"/>
</dbReference>
<accession>A0A286UCH5</accession>
<dbReference type="InterPro" id="IPR050523">
    <property type="entry name" value="AKR_Detox_Biosynth"/>
</dbReference>
<evidence type="ECO:0000256" key="1">
    <source>
        <dbReference type="ARBA" id="ARBA00022857"/>
    </source>
</evidence>
<keyword evidence="1" id="KW-0521">NADP</keyword>
<comment type="caution">
    <text evidence="4">The sequence shown here is derived from an EMBL/GenBank/DDBJ whole genome shotgun (WGS) entry which is preliminary data.</text>
</comment>
<evidence type="ECO:0000259" key="3">
    <source>
        <dbReference type="Pfam" id="PF00248"/>
    </source>
</evidence>
<dbReference type="InterPro" id="IPR036812">
    <property type="entry name" value="NAD(P)_OxRdtase_dom_sf"/>
</dbReference>
<name>A0A286UCH5_9AGAM</name>
<feature type="domain" description="NADP-dependent oxidoreductase" evidence="3">
    <location>
        <begin position="32"/>
        <end position="348"/>
    </location>
</feature>
<dbReference type="InParanoid" id="A0A286UCH5"/>
<keyword evidence="5" id="KW-1185">Reference proteome</keyword>
<dbReference type="STRING" id="2282107.A0A286UCH5"/>
<dbReference type="EMBL" id="NBII01000007">
    <property type="protein sequence ID" value="PAV17266.1"/>
    <property type="molecule type" value="Genomic_DNA"/>
</dbReference>
<dbReference type="PANTHER" id="PTHR43364:SF7">
    <property type="entry name" value="NADP-DEPENDENT OXIDOREDUCTASE DOMAIN-CONTAINING PROTEIN-RELATED"/>
    <property type="match status" value="1"/>
</dbReference>
<organism evidence="4 5">
    <name type="scientific">Pyrrhoderma noxium</name>
    <dbReference type="NCBI Taxonomy" id="2282107"/>
    <lineage>
        <taxon>Eukaryota</taxon>
        <taxon>Fungi</taxon>
        <taxon>Dikarya</taxon>
        <taxon>Basidiomycota</taxon>
        <taxon>Agaricomycotina</taxon>
        <taxon>Agaricomycetes</taxon>
        <taxon>Hymenochaetales</taxon>
        <taxon>Hymenochaetaceae</taxon>
        <taxon>Pyrrhoderma</taxon>
    </lineage>
</organism>
<gene>
    <name evidence="4" type="ORF">PNOK_0733000</name>
</gene>
<evidence type="ECO:0000313" key="4">
    <source>
        <dbReference type="EMBL" id="PAV17266.1"/>
    </source>
</evidence>
<dbReference type="Proteomes" id="UP000217199">
    <property type="component" value="Unassembled WGS sequence"/>
</dbReference>